<dbReference type="PANTHER" id="PTHR21349">
    <property type="entry name" value="50S RIBOSOMAL PROTEIN L21"/>
    <property type="match status" value="1"/>
</dbReference>
<dbReference type="GO" id="GO:0003735">
    <property type="term" value="F:structural constituent of ribosome"/>
    <property type="evidence" value="ECO:0007669"/>
    <property type="project" value="TreeGrafter"/>
</dbReference>
<dbReference type="AlphaFoldDB" id="A0A915CTC4"/>
<name>A0A915CTC4_9BILA</name>
<dbReference type="Proteomes" id="UP000887574">
    <property type="component" value="Unplaced"/>
</dbReference>
<organism evidence="3 4">
    <name type="scientific">Ditylenchus dipsaci</name>
    <dbReference type="NCBI Taxonomy" id="166011"/>
    <lineage>
        <taxon>Eukaryota</taxon>
        <taxon>Metazoa</taxon>
        <taxon>Ecdysozoa</taxon>
        <taxon>Nematoda</taxon>
        <taxon>Chromadorea</taxon>
        <taxon>Rhabditida</taxon>
        <taxon>Tylenchina</taxon>
        <taxon>Tylenchomorpha</taxon>
        <taxon>Sphaerularioidea</taxon>
        <taxon>Anguinidae</taxon>
        <taxon>Anguininae</taxon>
        <taxon>Ditylenchus</taxon>
    </lineage>
</organism>
<keyword evidence="3" id="KW-1185">Reference proteome</keyword>
<dbReference type="WBParaSite" id="jg12015">
    <property type="protein sequence ID" value="jg12015"/>
    <property type="gene ID" value="jg12015"/>
</dbReference>
<protein>
    <recommendedName>
        <fullName evidence="2">Large ribosomal subunit protein bL21m</fullName>
    </recommendedName>
</protein>
<evidence type="ECO:0000313" key="3">
    <source>
        <dbReference type="Proteomes" id="UP000887574"/>
    </source>
</evidence>
<dbReference type="GO" id="GO:0005762">
    <property type="term" value="C:mitochondrial large ribosomal subunit"/>
    <property type="evidence" value="ECO:0007669"/>
    <property type="project" value="TreeGrafter"/>
</dbReference>
<evidence type="ECO:0000313" key="4">
    <source>
        <dbReference type="WBParaSite" id="jg12015"/>
    </source>
</evidence>
<evidence type="ECO:0000256" key="2">
    <source>
        <dbReference type="ARBA" id="ARBA00044129"/>
    </source>
</evidence>
<dbReference type="Pfam" id="PF00829">
    <property type="entry name" value="Ribosomal_L21p"/>
    <property type="match status" value="1"/>
</dbReference>
<comment type="similarity">
    <text evidence="1">Belongs to the bacterial ribosomal protein bL21 family.</text>
</comment>
<sequence length="176" mass="20118">MLRRSKFCLDALCKSLFLPSSSLNASRMVHSQSEEVVHPEMISSNQTQNWVTNNISEMASDPTNRLFAVVYIHRKQFKVSQGDIIQLEQNICLDVGEKIKFSKVLFVGGENFSVIGRPLLNSKYVDVNATVIEKTTTSPSVKYNYVGNHPHDVQWWSKELTVLRINDVKLDKRIFD</sequence>
<proteinExistence type="inferred from homology"/>
<accession>A0A915CTC4</accession>
<reference evidence="4" key="1">
    <citation type="submission" date="2022-11" db="UniProtKB">
        <authorList>
            <consortium name="WormBaseParasite"/>
        </authorList>
    </citation>
    <scope>IDENTIFICATION</scope>
</reference>
<dbReference type="PANTHER" id="PTHR21349:SF0">
    <property type="entry name" value="LARGE RIBOSOMAL SUBUNIT PROTEIN BL21M"/>
    <property type="match status" value="1"/>
</dbReference>
<dbReference type="InterPro" id="IPR036164">
    <property type="entry name" value="bL21-like_sf"/>
</dbReference>
<evidence type="ECO:0000256" key="1">
    <source>
        <dbReference type="ARBA" id="ARBA00008563"/>
    </source>
</evidence>
<dbReference type="SUPFAM" id="SSF141091">
    <property type="entry name" value="L21p-like"/>
    <property type="match status" value="1"/>
</dbReference>
<dbReference type="InterPro" id="IPR028909">
    <property type="entry name" value="bL21-like"/>
</dbReference>